<evidence type="ECO:0000313" key="7">
    <source>
        <dbReference type="Proteomes" id="UP000315364"/>
    </source>
</evidence>
<feature type="region of interest" description="Disordered" evidence="4">
    <location>
        <begin position="158"/>
        <end position="179"/>
    </location>
</feature>
<evidence type="ECO:0000256" key="1">
    <source>
        <dbReference type="ARBA" id="ARBA00022612"/>
    </source>
</evidence>
<evidence type="ECO:0000313" key="6">
    <source>
        <dbReference type="EMBL" id="QDZ13210.1"/>
    </source>
</evidence>
<dbReference type="GO" id="GO:0006508">
    <property type="term" value="P:proteolysis"/>
    <property type="evidence" value="ECO:0007669"/>
    <property type="project" value="UniProtKB-KW"/>
</dbReference>
<sequence>MTRAYSVLEIKDLDEESRRITGIASTPKTDRAGDIVMPEGAVFTLPIPFLYQHDSRQPIGHVIEAKVSKKGIEITAEIAKGVHDDVERAWKYIKAGLVRGLSIGFRGIDTEQIPNSWGMIFEKWEWLELSAVTIPANADASIQSIKQYDAAALKAATDAEANPDDTDPAATGKTGRVVKLDEPARDRAKPFVIRSIVRTNQ</sequence>
<feature type="domain" description="Prohead serine protease" evidence="5">
    <location>
        <begin position="47"/>
        <end position="148"/>
    </location>
</feature>
<evidence type="ECO:0000259" key="5">
    <source>
        <dbReference type="Pfam" id="PF04586"/>
    </source>
</evidence>
<gene>
    <name evidence="6" type="ORF">FPZ08_07065</name>
</gene>
<dbReference type="Proteomes" id="UP000315364">
    <property type="component" value="Chromosome"/>
</dbReference>
<name>A0A5B8M0K5_9HYPH</name>
<evidence type="ECO:0000256" key="2">
    <source>
        <dbReference type="ARBA" id="ARBA00022670"/>
    </source>
</evidence>
<dbReference type="EMBL" id="CP042304">
    <property type="protein sequence ID" value="QDZ13210.1"/>
    <property type="molecule type" value="Genomic_DNA"/>
</dbReference>
<accession>A0A5B8M0K5</accession>
<dbReference type="KEGG" id="dea:FPZ08_07065"/>
<dbReference type="GO" id="GO:0008233">
    <property type="term" value="F:peptidase activity"/>
    <property type="evidence" value="ECO:0007669"/>
    <property type="project" value="UniProtKB-KW"/>
</dbReference>
<proteinExistence type="predicted"/>
<keyword evidence="7" id="KW-1185">Reference proteome</keyword>
<keyword evidence="1" id="KW-1188">Viral release from host cell</keyword>
<organism evidence="6 7">
    <name type="scientific">Devosia ginsengisoli</name>
    <dbReference type="NCBI Taxonomy" id="400770"/>
    <lineage>
        <taxon>Bacteria</taxon>
        <taxon>Pseudomonadati</taxon>
        <taxon>Pseudomonadota</taxon>
        <taxon>Alphaproteobacteria</taxon>
        <taxon>Hyphomicrobiales</taxon>
        <taxon>Devosiaceae</taxon>
        <taxon>Devosia</taxon>
    </lineage>
</organism>
<dbReference type="InterPro" id="IPR054613">
    <property type="entry name" value="Peptidase_S78_dom"/>
</dbReference>
<dbReference type="OrthoDB" id="9804926at2"/>
<evidence type="ECO:0000256" key="4">
    <source>
        <dbReference type="SAM" id="MobiDB-lite"/>
    </source>
</evidence>
<keyword evidence="3" id="KW-0378">Hydrolase</keyword>
<dbReference type="AlphaFoldDB" id="A0A5B8M0K5"/>
<reference evidence="6 7" key="1">
    <citation type="submission" date="2019-07" db="EMBL/GenBank/DDBJ databases">
        <title>Full genome sequence of Devosia sp. Gsoil 520.</title>
        <authorList>
            <person name="Im W.-T."/>
        </authorList>
    </citation>
    <scope>NUCLEOTIDE SEQUENCE [LARGE SCALE GENOMIC DNA]</scope>
    <source>
        <strain evidence="6 7">Gsoil 520</strain>
    </source>
</reference>
<protein>
    <submittedName>
        <fullName evidence="6">Peptidase U35</fullName>
    </submittedName>
</protein>
<evidence type="ECO:0000256" key="3">
    <source>
        <dbReference type="ARBA" id="ARBA00022801"/>
    </source>
</evidence>
<dbReference type="Pfam" id="PF04586">
    <property type="entry name" value="Peptidase_S78"/>
    <property type="match status" value="1"/>
</dbReference>
<keyword evidence="2" id="KW-0645">Protease</keyword>